<keyword evidence="1" id="KW-0472">Membrane</keyword>
<feature type="transmembrane region" description="Helical" evidence="1">
    <location>
        <begin position="152"/>
        <end position="171"/>
    </location>
</feature>
<proteinExistence type="predicted"/>
<accession>V8QVB1</accession>
<name>V8QVB1_9BURK</name>
<sequence>MRLVNLLVILSLAAYPFLVYYGRETIGSLWITAGLLLLWGIKSVLSRQRWQQIVTLALLACVAVFAMTDRPGFLYFYPVVINLVLLAVFAGSLLTSMSVVERIARSREPDLPESARRYTRNVTKVWCLFFIVNGSVIYMLGQAGYTQAWSVYTGFVSYLLMGLLFACEWIYRRRYKRKNAL</sequence>
<dbReference type="PATRIC" id="fig|1424334.3.peg.1210"/>
<reference evidence="2 3" key="1">
    <citation type="journal article" date="2014" name="Genome Announc.">
        <title>Draft Genome Sequence of Advenella kashmirensis Strain W13003, a Polycyclic Aromatic Hydrocarbon-Degrading Bacterium.</title>
        <authorList>
            <person name="Wang X."/>
            <person name="Jin D."/>
            <person name="Zhou L."/>
            <person name="Wu L."/>
            <person name="An W."/>
            <person name="Zhao L."/>
        </authorList>
    </citation>
    <scope>NUCLEOTIDE SEQUENCE [LARGE SCALE GENOMIC DNA]</scope>
    <source>
        <strain evidence="2 3">W13003</strain>
    </source>
</reference>
<dbReference type="AlphaFoldDB" id="V8QVB1"/>
<protein>
    <submittedName>
        <fullName evidence="2">Membrane protein</fullName>
    </submittedName>
</protein>
<keyword evidence="1" id="KW-0812">Transmembrane</keyword>
<feature type="transmembrane region" description="Helical" evidence="1">
    <location>
        <begin position="121"/>
        <end position="140"/>
    </location>
</feature>
<gene>
    <name evidence="2" type="ORF">W822_06060</name>
</gene>
<evidence type="ECO:0000313" key="2">
    <source>
        <dbReference type="EMBL" id="ETF03562.1"/>
    </source>
</evidence>
<dbReference type="Proteomes" id="UP000018733">
    <property type="component" value="Unassembled WGS sequence"/>
</dbReference>
<dbReference type="STRING" id="1424334.W822_06060"/>
<keyword evidence="1" id="KW-1133">Transmembrane helix</keyword>
<dbReference type="eggNOG" id="COG4648">
    <property type="taxonomic scope" value="Bacteria"/>
</dbReference>
<feature type="transmembrane region" description="Helical" evidence="1">
    <location>
        <begin position="26"/>
        <end position="45"/>
    </location>
</feature>
<dbReference type="HOGENOM" id="CLU_108379_0_0_4"/>
<dbReference type="EMBL" id="AYXT01000008">
    <property type="protein sequence ID" value="ETF03562.1"/>
    <property type="molecule type" value="Genomic_DNA"/>
</dbReference>
<comment type="caution">
    <text evidence="2">The sequence shown here is derived from an EMBL/GenBank/DDBJ whole genome shotgun (WGS) entry which is preliminary data.</text>
</comment>
<evidence type="ECO:0000313" key="3">
    <source>
        <dbReference type="Proteomes" id="UP000018733"/>
    </source>
</evidence>
<organism evidence="2 3">
    <name type="scientific">Advenella kashmirensis W13003</name>
    <dbReference type="NCBI Taxonomy" id="1424334"/>
    <lineage>
        <taxon>Bacteria</taxon>
        <taxon>Pseudomonadati</taxon>
        <taxon>Pseudomonadota</taxon>
        <taxon>Betaproteobacteria</taxon>
        <taxon>Burkholderiales</taxon>
        <taxon>Alcaligenaceae</taxon>
    </lineage>
</organism>
<feature type="transmembrane region" description="Helical" evidence="1">
    <location>
        <begin position="74"/>
        <end position="100"/>
    </location>
</feature>
<evidence type="ECO:0000256" key="1">
    <source>
        <dbReference type="SAM" id="Phobius"/>
    </source>
</evidence>
<keyword evidence="3" id="KW-1185">Reference proteome</keyword>
<feature type="transmembrane region" description="Helical" evidence="1">
    <location>
        <begin position="52"/>
        <end position="68"/>
    </location>
</feature>